<evidence type="ECO:0000256" key="2">
    <source>
        <dbReference type="ARBA" id="ARBA00023125"/>
    </source>
</evidence>
<dbReference type="SUPFAM" id="SSF46689">
    <property type="entry name" value="Homeodomain-like"/>
    <property type="match status" value="1"/>
</dbReference>
<evidence type="ECO:0000313" key="6">
    <source>
        <dbReference type="EMBL" id="MBO8469659.1"/>
    </source>
</evidence>
<dbReference type="GO" id="GO:0003700">
    <property type="term" value="F:DNA-binding transcription factor activity"/>
    <property type="evidence" value="ECO:0007669"/>
    <property type="project" value="TreeGrafter"/>
</dbReference>
<dbReference type="Gene3D" id="1.10.357.10">
    <property type="entry name" value="Tetracycline Repressor, domain 2"/>
    <property type="match status" value="1"/>
</dbReference>
<dbReference type="PRINTS" id="PR00455">
    <property type="entry name" value="HTHTETR"/>
</dbReference>
<reference evidence="6" key="1">
    <citation type="submission" date="2020-10" db="EMBL/GenBank/DDBJ databases">
        <authorList>
            <person name="Gilroy R."/>
        </authorList>
    </citation>
    <scope>NUCLEOTIDE SEQUENCE</scope>
    <source>
        <strain evidence="6">14700</strain>
    </source>
</reference>
<dbReference type="Proteomes" id="UP000810292">
    <property type="component" value="Unassembled WGS sequence"/>
</dbReference>
<dbReference type="AlphaFoldDB" id="A0A9D9ID62"/>
<organism evidence="6 7">
    <name type="scientific">Candidatus Ornithospirochaeta stercoravium</name>
    <dbReference type="NCBI Taxonomy" id="2840897"/>
    <lineage>
        <taxon>Bacteria</taxon>
        <taxon>Pseudomonadati</taxon>
        <taxon>Spirochaetota</taxon>
        <taxon>Spirochaetia</taxon>
        <taxon>Spirochaetales</taxon>
        <taxon>Spirochaetaceae</taxon>
        <taxon>Spirochaetaceae incertae sedis</taxon>
        <taxon>Candidatus Ornithospirochaeta</taxon>
    </lineage>
</organism>
<dbReference type="Pfam" id="PF00440">
    <property type="entry name" value="TetR_N"/>
    <property type="match status" value="1"/>
</dbReference>
<feature type="domain" description="HTH tetR-type" evidence="5">
    <location>
        <begin position="6"/>
        <end position="66"/>
    </location>
</feature>
<dbReference type="InterPro" id="IPR050109">
    <property type="entry name" value="HTH-type_TetR-like_transc_reg"/>
</dbReference>
<evidence type="ECO:0000313" key="7">
    <source>
        <dbReference type="Proteomes" id="UP000810292"/>
    </source>
</evidence>
<evidence type="ECO:0000256" key="4">
    <source>
        <dbReference type="PROSITE-ProRule" id="PRU00335"/>
    </source>
</evidence>
<dbReference type="PANTHER" id="PTHR30055:SF234">
    <property type="entry name" value="HTH-TYPE TRANSCRIPTIONAL REGULATOR BETI"/>
    <property type="match status" value="1"/>
</dbReference>
<keyword evidence="2 4" id="KW-0238">DNA-binding</keyword>
<name>A0A9D9ID62_9SPIO</name>
<dbReference type="PROSITE" id="PS50977">
    <property type="entry name" value="HTH_TETR_2"/>
    <property type="match status" value="1"/>
</dbReference>
<feature type="DNA-binding region" description="H-T-H motif" evidence="4">
    <location>
        <begin position="29"/>
        <end position="48"/>
    </location>
</feature>
<comment type="caution">
    <text evidence="6">The sequence shown here is derived from an EMBL/GenBank/DDBJ whole genome shotgun (WGS) entry which is preliminary data.</text>
</comment>
<accession>A0A9D9ID62</accession>
<dbReference type="InterPro" id="IPR009057">
    <property type="entry name" value="Homeodomain-like_sf"/>
</dbReference>
<gene>
    <name evidence="6" type="ORF">IAA72_07735</name>
</gene>
<dbReference type="EMBL" id="JADIMF010000127">
    <property type="protein sequence ID" value="MBO8469659.1"/>
    <property type="molecule type" value="Genomic_DNA"/>
</dbReference>
<evidence type="ECO:0000256" key="3">
    <source>
        <dbReference type="ARBA" id="ARBA00023163"/>
    </source>
</evidence>
<dbReference type="PANTHER" id="PTHR30055">
    <property type="entry name" value="HTH-TYPE TRANSCRIPTIONAL REGULATOR RUTR"/>
    <property type="match status" value="1"/>
</dbReference>
<evidence type="ECO:0000256" key="1">
    <source>
        <dbReference type="ARBA" id="ARBA00023015"/>
    </source>
</evidence>
<dbReference type="GO" id="GO:0000976">
    <property type="term" value="F:transcription cis-regulatory region binding"/>
    <property type="evidence" value="ECO:0007669"/>
    <property type="project" value="TreeGrafter"/>
</dbReference>
<evidence type="ECO:0000259" key="5">
    <source>
        <dbReference type="PROSITE" id="PS50977"/>
    </source>
</evidence>
<protein>
    <submittedName>
        <fullName evidence="6">TetR/AcrR family transcriptional regulator</fullName>
    </submittedName>
</protein>
<dbReference type="InterPro" id="IPR001647">
    <property type="entry name" value="HTH_TetR"/>
</dbReference>
<keyword evidence="1" id="KW-0805">Transcription regulation</keyword>
<keyword evidence="3" id="KW-0804">Transcription</keyword>
<reference evidence="6" key="2">
    <citation type="journal article" date="2021" name="PeerJ">
        <title>Extensive microbial diversity within the chicken gut microbiome revealed by metagenomics and culture.</title>
        <authorList>
            <person name="Gilroy R."/>
            <person name="Ravi A."/>
            <person name="Getino M."/>
            <person name="Pursley I."/>
            <person name="Horton D.L."/>
            <person name="Alikhan N.F."/>
            <person name="Baker D."/>
            <person name="Gharbi K."/>
            <person name="Hall N."/>
            <person name="Watson M."/>
            <person name="Adriaenssens E.M."/>
            <person name="Foster-Nyarko E."/>
            <person name="Jarju S."/>
            <person name="Secka A."/>
            <person name="Antonio M."/>
            <person name="Oren A."/>
            <person name="Chaudhuri R.R."/>
            <person name="La Ragione R."/>
            <person name="Hildebrand F."/>
            <person name="Pallen M.J."/>
        </authorList>
    </citation>
    <scope>NUCLEOTIDE SEQUENCE</scope>
    <source>
        <strain evidence="6">14700</strain>
    </source>
</reference>
<dbReference type="InterPro" id="IPR023772">
    <property type="entry name" value="DNA-bd_HTH_TetR-type_CS"/>
</dbReference>
<proteinExistence type="predicted"/>
<sequence>MAKPDRSIDPRILESAKEEFLDKGFLGASLNNICRKAGVTTGALYKRFKGKEELFSALVDDTVDALRKVREEKAVLRDDITDEELWRAWNMDEGYMMWWFRFLYDRIDAMRLLLSSSEGTKYSHFEHEWVESMCQSTYAYYLKARDRGLVENEISEEEMHVMLSSFWMTIYEPIVHYFEWDELESLCSHICNLFNWHRMLGFRRPE</sequence>
<dbReference type="PROSITE" id="PS01081">
    <property type="entry name" value="HTH_TETR_1"/>
    <property type="match status" value="1"/>
</dbReference>